<feature type="compositionally biased region" description="Acidic residues" evidence="9">
    <location>
        <begin position="1178"/>
        <end position="1188"/>
    </location>
</feature>
<accession>A0ABR1K856</accession>
<protein>
    <recommendedName>
        <fullName evidence="8">Mediator of RNA polymerase II transcription subunit 13</fullName>
    </recommendedName>
    <alternativeName>
        <fullName evidence="8">Mediator complex subunit 13</fullName>
    </alternativeName>
</protein>
<comment type="caution">
    <text evidence="12">The sequence shown here is derived from an EMBL/GenBank/DDBJ whole genome shotgun (WGS) entry which is preliminary data.</text>
</comment>
<feature type="domain" description="Mediator complex subunit Med13 N-terminal" evidence="11">
    <location>
        <begin position="16"/>
        <end position="317"/>
    </location>
</feature>
<feature type="region of interest" description="Disordered" evidence="9">
    <location>
        <begin position="1056"/>
        <end position="1114"/>
    </location>
</feature>
<proteinExistence type="inferred from homology"/>
<feature type="domain" description="Mediator complex subunit Med13 C-terminal" evidence="10">
    <location>
        <begin position="1616"/>
        <end position="1966"/>
    </location>
</feature>
<evidence type="ECO:0000256" key="3">
    <source>
        <dbReference type="ARBA" id="ARBA00022491"/>
    </source>
</evidence>
<sequence>MSFRSTLLASEVPLDDAIHYSVYHPTEQTRRIIQSANGDKPLRESWLHSTSEDDALFVFRIGVPREEELEQLELDVAPTEQRTFSPGEIYGSKESSLKVVWNQFVSAVTSRLVDDIVRSAPTTSSSSSSSVSVYRMKKHGFVMGHKTLSNEWTVGWEYRAKSRPLVHTHLQLLLSTSSRPSLVIHPLLTVTPFLLLPDAPSSPTQGDPLTLLPFGTPAYFLHNYTASTSAITAQFRDAFKGLGNMVGDWEAGFNSNTQDRGIGFGKGKGRADTTYIIAYIPLQNRAQGQTQLDGSDTPDQHAEKGLTVIYPSRLCMAFISPQSAAEAGRVPLPPSKFPVLPAPLQPSPLVPPMLPPGPNVANTSNNTMVTSAATPTAMATPFSPGTPPVPRSANAPGPLRVSTPVGMMTMGPQTATTPMNSRDLAKFGFEFSFSTPSTPYTAQTQQTLKAFRNLVLKRSLSGPAIPKANTSTSSGTPHQQDHSSPQPSTPAATSVARAGIGADSRTLHHVAGQVSDYVDAVAKERERERERMRQQQLQQNQQTTPSSASTPGLRVGPQQSLSTSVSTTLRSAPIPVAHAQMGNSISTTAMPASASSRSLGILSTPASVSVPPVAGAQIGGLTQQQLQNFYPSPPQSNQMTFTPNRPSRSDAEGEAKKHVPPPLDLKAESEIMSNPPTTILQNAGNGQDYEMVEFEQVDVKMEAETQAAEVDNVKEERSEAAPPQSNTSATFSGLNDTGVFGGLPGMEMGMGMMDDMMGLDMMGMNGIGDMGMMDMNWSDMNWSFDNNTATVSSTTVSNTPGQATVSATIVKANPSPTHAASSGLTHSRNSSGSTPHPIQAHHPTHASHPIVQDFEADFTEDDFDFFDKPANSGAIDFGLSAVENHSHLGVLAGSASGSGPGPPNSANYHPLQPSPPGFAGSLFHSTSGTFQVPNSSPTHSAQPNVHTTHMQAHGHPTPISTMPSPWPPGSMSHPTPGAAGATPSVQGIFGFLSPGQTPMEEVGVITDVDVDVHLDGVHRTAVNRGRFAPIVFGKRHHEADGKYKDRTGKFSAFTVRNRGMLPSPPWGSDDERDSARRRNDKSRRNSRRGRALTRNSKVSAEVWKAGSGSKNKNTTSWQVEYDHATDPRYKVVKILVGMKRKAEDPAYGSGTRNVSTRSKRWQAIGKPPLSPTSIFSDSDLDPDDEDGNSDSGSTSSSDNEEELDDTMTTVTDDPPPSRPTTPPPSYLPLGPSLLQTGFKFEKLLPLSVPLAGGSNSSNSSQTVPSTTGPMGLTPISVPTPVSPEAIVEDETERISKSFEAAAEMVAREVVNNCVWAEAWGNSNVERIGDSEGGDYAGTWNKISRGGVIGFERASLHRQEVWPADIKLVADLLNGVRGVEGPLILERLYEQDTSPSKSSPHTLSPLEPPMISIGKGDAIIQVVPTALRFWEKLGLGPRGGKKDVTAFVLFEDNGEWRQQQVEIWLSNLAALYNGKNLGRMLPGRSSFCPKNGLLPLRLDPSFHKTLANFVASLPAPRSNFVFFLVTPSYAMSLASPLLQQVLFSIKQALKTYSEAQIVFQFIPESMILGSTDVSSPQDMGTSKLCCSIYDRILRAVDRTMSRRFFENGERVRNYFQEPVFTLAKAPHENKVTYSYSPNASLDVLDHHLLLHVGYQVSHCGKWLLAACVDQRGEAHDVGLWLVDDLLRERNPKNELSYDWCLVSKVWDFAMQFADKANVEWRVAFAKLEEIKSTELDAWSSLFDTRRASRAVYHVSLFCVQTSSPWIFFPDTSKTSLPNSSLTRTLTSSAVRPQTPSLIRSASTSSTKSSSRNQIFVDMSTTMYALYQKDPLPLSMPPTLEDLGLAHGVVTVSTSGPENHLLPLPLCSSMLLRAPSMPTTSLNSTSPSTTSSASPATASTTTTSFSSHAQLHIHLHIVKPPQCSINGLSDRQHHRDVTQSYHGLAMLSVERWHLNPGNSLLPFHLAAVAAMKNALSPGGEYNIDMVDST</sequence>
<dbReference type="Pfam" id="PF11597">
    <property type="entry name" value="Med13_N"/>
    <property type="match status" value="1"/>
</dbReference>
<feature type="region of interest" description="Disordered" evidence="9">
    <location>
        <begin position="710"/>
        <end position="733"/>
    </location>
</feature>
<feature type="region of interest" description="Disordered" evidence="9">
    <location>
        <begin position="1252"/>
        <end position="1275"/>
    </location>
</feature>
<feature type="region of interest" description="Disordered" evidence="9">
    <location>
        <begin position="627"/>
        <end position="661"/>
    </location>
</feature>
<keyword evidence="7 8" id="KW-0539">Nucleus</keyword>
<keyword evidence="4 8" id="KW-0805">Transcription regulation</keyword>
<feature type="region of interest" description="Disordered" evidence="9">
    <location>
        <begin position="462"/>
        <end position="497"/>
    </location>
</feature>
<evidence type="ECO:0000313" key="12">
    <source>
        <dbReference type="EMBL" id="KAK7471046.1"/>
    </source>
</evidence>
<evidence type="ECO:0000256" key="8">
    <source>
        <dbReference type="RuleBase" id="RU364134"/>
    </source>
</evidence>
<evidence type="ECO:0000256" key="9">
    <source>
        <dbReference type="SAM" id="MobiDB-lite"/>
    </source>
</evidence>
<evidence type="ECO:0000256" key="6">
    <source>
        <dbReference type="ARBA" id="ARBA00023163"/>
    </source>
</evidence>
<evidence type="ECO:0000256" key="4">
    <source>
        <dbReference type="ARBA" id="ARBA00023015"/>
    </source>
</evidence>
<evidence type="ECO:0000256" key="2">
    <source>
        <dbReference type="ARBA" id="ARBA00009354"/>
    </source>
</evidence>
<evidence type="ECO:0000259" key="11">
    <source>
        <dbReference type="Pfam" id="PF11597"/>
    </source>
</evidence>
<feature type="region of interest" description="Disordered" evidence="9">
    <location>
        <begin position="917"/>
        <end position="982"/>
    </location>
</feature>
<gene>
    <name evidence="12" type="ORF">VKT23_002461</name>
</gene>
<keyword evidence="6 8" id="KW-0804">Transcription</keyword>
<evidence type="ECO:0000256" key="1">
    <source>
        <dbReference type="ARBA" id="ARBA00004123"/>
    </source>
</evidence>
<comment type="subunit">
    <text evidence="8">Component of the SRB8-11 complex, which itself associates with the Mediator complex.</text>
</comment>
<feature type="compositionally biased region" description="Polar residues" evidence="9">
    <location>
        <begin position="468"/>
        <end position="478"/>
    </location>
</feature>
<feature type="compositionally biased region" description="Basic residues" evidence="9">
    <location>
        <begin position="1078"/>
        <end position="1091"/>
    </location>
</feature>
<organism evidence="12 13">
    <name type="scientific">Marasmiellus scandens</name>
    <dbReference type="NCBI Taxonomy" id="2682957"/>
    <lineage>
        <taxon>Eukaryota</taxon>
        <taxon>Fungi</taxon>
        <taxon>Dikarya</taxon>
        <taxon>Basidiomycota</taxon>
        <taxon>Agaricomycotina</taxon>
        <taxon>Agaricomycetes</taxon>
        <taxon>Agaricomycetidae</taxon>
        <taxon>Agaricales</taxon>
        <taxon>Marasmiineae</taxon>
        <taxon>Omphalotaceae</taxon>
        <taxon>Marasmiellus</taxon>
    </lineage>
</organism>
<keyword evidence="13" id="KW-1185">Reference proteome</keyword>
<comment type="function">
    <text evidence="8">Component of the SRB8-11 complex. The SRB8-11 complex is a regulatory module of the Mediator complex which is itself involved in regulation of basal and activated RNA polymerase II-dependent transcription. The SRB8-11 complex may be involved in the transcriptional repression of a subset of genes regulated by Mediator. It may inhibit the association of the Mediator complex with RNA polymerase II to form the holoenzyme complex.</text>
</comment>
<feature type="region of interest" description="Disordered" evidence="9">
    <location>
        <begin position="1876"/>
        <end position="1899"/>
    </location>
</feature>
<dbReference type="EMBL" id="JBANRG010000002">
    <property type="protein sequence ID" value="KAK7471046.1"/>
    <property type="molecule type" value="Genomic_DNA"/>
</dbReference>
<feature type="region of interest" description="Disordered" evidence="9">
    <location>
        <begin position="813"/>
        <end position="844"/>
    </location>
</feature>
<feature type="region of interest" description="Disordered" evidence="9">
    <location>
        <begin position="1142"/>
        <end position="1230"/>
    </location>
</feature>
<feature type="compositionally biased region" description="Polar residues" evidence="9">
    <location>
        <begin position="627"/>
        <end position="646"/>
    </location>
</feature>
<keyword evidence="3 8" id="KW-0678">Repressor</keyword>
<feature type="compositionally biased region" description="Basic and acidic residues" evidence="9">
    <location>
        <begin position="647"/>
        <end position="657"/>
    </location>
</feature>
<feature type="compositionally biased region" description="Pro residues" evidence="9">
    <location>
        <begin position="1213"/>
        <end position="1226"/>
    </location>
</feature>
<feature type="region of interest" description="Disordered" evidence="9">
    <location>
        <begin position="523"/>
        <end position="564"/>
    </location>
</feature>
<evidence type="ECO:0000256" key="5">
    <source>
        <dbReference type="ARBA" id="ARBA00023159"/>
    </source>
</evidence>
<feature type="compositionally biased region" description="Low complexity" evidence="9">
    <location>
        <begin position="483"/>
        <end position="494"/>
    </location>
</feature>
<name>A0ABR1K856_9AGAR</name>
<feature type="compositionally biased region" description="Polar residues" evidence="9">
    <location>
        <begin position="923"/>
        <end position="950"/>
    </location>
</feature>
<feature type="compositionally biased region" description="Polar residues" evidence="9">
    <location>
        <begin position="723"/>
        <end position="733"/>
    </location>
</feature>
<comment type="similarity">
    <text evidence="2 8">Belongs to the Mediator complex subunit 13 family.</text>
</comment>
<evidence type="ECO:0000259" key="10">
    <source>
        <dbReference type="Pfam" id="PF06333"/>
    </source>
</evidence>
<dbReference type="InterPro" id="IPR009401">
    <property type="entry name" value="Med13_C"/>
</dbReference>
<keyword evidence="5 8" id="KW-0010">Activator</keyword>
<dbReference type="Pfam" id="PF06333">
    <property type="entry name" value="Med13_C"/>
    <property type="match status" value="1"/>
</dbReference>
<feature type="compositionally biased region" description="Basic and acidic residues" evidence="9">
    <location>
        <begin position="523"/>
        <end position="533"/>
    </location>
</feature>
<evidence type="ECO:0000313" key="13">
    <source>
        <dbReference type="Proteomes" id="UP001498398"/>
    </source>
</evidence>
<dbReference type="InterPro" id="IPR021643">
    <property type="entry name" value="Mediator_Med13_N"/>
</dbReference>
<dbReference type="Proteomes" id="UP001498398">
    <property type="component" value="Unassembled WGS sequence"/>
</dbReference>
<comment type="subcellular location">
    <subcellularLocation>
        <location evidence="1 8">Nucleus</location>
    </subcellularLocation>
</comment>
<reference evidence="12 13" key="1">
    <citation type="submission" date="2024-01" db="EMBL/GenBank/DDBJ databases">
        <title>A draft genome for the cacao thread blight pathogen Marasmiellus scandens.</title>
        <authorList>
            <person name="Baruah I.K."/>
            <person name="Leung J."/>
            <person name="Bukari Y."/>
            <person name="Amoako-Attah I."/>
            <person name="Meinhardt L.W."/>
            <person name="Bailey B.A."/>
            <person name="Cohen S.P."/>
        </authorList>
    </citation>
    <scope>NUCLEOTIDE SEQUENCE [LARGE SCALE GENOMIC DNA]</scope>
    <source>
        <strain evidence="12 13">GH-19</strain>
    </source>
</reference>
<dbReference type="PANTHER" id="PTHR24216">
    <property type="entry name" value="PAXILLIN-RELATED"/>
    <property type="match status" value="1"/>
</dbReference>
<feature type="compositionally biased region" description="Polar residues" evidence="9">
    <location>
        <begin position="814"/>
        <end position="836"/>
    </location>
</feature>
<evidence type="ECO:0000256" key="7">
    <source>
        <dbReference type="ARBA" id="ARBA00023242"/>
    </source>
</evidence>